<dbReference type="InterPro" id="IPR002347">
    <property type="entry name" value="SDR_fam"/>
</dbReference>
<dbReference type="NCBIfam" id="NF005539">
    <property type="entry name" value="PRK07201.1"/>
    <property type="match status" value="1"/>
</dbReference>
<dbReference type="PRINTS" id="PR00080">
    <property type="entry name" value="SDRFAMILY"/>
</dbReference>
<dbReference type="InterPro" id="IPR036291">
    <property type="entry name" value="NAD(P)-bd_dom_sf"/>
</dbReference>
<evidence type="ECO:0000313" key="4">
    <source>
        <dbReference type="EMBL" id="MCD2519642.1"/>
    </source>
</evidence>
<feature type="domain" description="Thioester reductase (TE)" evidence="3">
    <location>
        <begin position="5"/>
        <end position="235"/>
    </location>
</feature>
<dbReference type="InterPro" id="IPR013120">
    <property type="entry name" value="FAR_NAD-bd"/>
</dbReference>
<dbReference type="PANTHER" id="PTHR44196:SF1">
    <property type="entry name" value="DEHYDROGENASE_REDUCTASE SDR FAMILY MEMBER 7B"/>
    <property type="match status" value="1"/>
</dbReference>
<reference evidence="4" key="1">
    <citation type="submission" date="2021-11" db="EMBL/GenBank/DDBJ databases">
        <title>The complete genome of Massilia sp sp. G4R7.</title>
        <authorList>
            <person name="Liu L."/>
            <person name="Yue J."/>
            <person name="Yuan J."/>
            <person name="Yang F."/>
            <person name="Li L."/>
        </authorList>
    </citation>
    <scope>NUCLEOTIDE SEQUENCE</scope>
    <source>
        <strain evidence="4">G4R7</strain>
    </source>
</reference>
<dbReference type="PRINTS" id="PR00081">
    <property type="entry name" value="GDHRDH"/>
</dbReference>
<dbReference type="CDD" id="cd05263">
    <property type="entry name" value="MupV_like_SDR_e"/>
    <property type="match status" value="1"/>
</dbReference>
<evidence type="ECO:0000259" key="3">
    <source>
        <dbReference type="Pfam" id="PF07993"/>
    </source>
</evidence>
<dbReference type="CDD" id="cd05233">
    <property type="entry name" value="SDR_c"/>
    <property type="match status" value="1"/>
</dbReference>
<keyword evidence="5" id="KW-1185">Reference proteome</keyword>
<dbReference type="RefSeq" id="WP_231060910.1">
    <property type="nucleotide sequence ID" value="NZ_JAJNOC010000017.1"/>
</dbReference>
<keyword evidence="2" id="KW-0560">Oxidoreductase</keyword>
<protein>
    <submittedName>
        <fullName evidence="4">SDR family oxidoreductase</fullName>
    </submittedName>
</protein>
<dbReference type="PANTHER" id="PTHR44196">
    <property type="entry name" value="DEHYDROGENASE/REDUCTASE SDR FAMILY MEMBER 7B"/>
    <property type="match status" value="1"/>
</dbReference>
<evidence type="ECO:0000256" key="1">
    <source>
        <dbReference type="ARBA" id="ARBA00006484"/>
    </source>
</evidence>
<dbReference type="Gene3D" id="3.40.50.720">
    <property type="entry name" value="NAD(P)-binding Rossmann-like Domain"/>
    <property type="match status" value="2"/>
</dbReference>
<evidence type="ECO:0000256" key="2">
    <source>
        <dbReference type="ARBA" id="ARBA00023002"/>
    </source>
</evidence>
<dbReference type="Proteomes" id="UP001179361">
    <property type="component" value="Unassembled WGS sequence"/>
</dbReference>
<name>A0ABS8QD03_9BURK</name>
<accession>A0ABS8QD03</accession>
<dbReference type="EMBL" id="JAJNOC010000017">
    <property type="protein sequence ID" value="MCD2519642.1"/>
    <property type="molecule type" value="Genomic_DNA"/>
</dbReference>
<sequence length="659" mass="71417">MRYFVTGGSGFIGKRLIRNLLDCPDSTVWFLMREDSRHKLPELSAFWGPGAVRAIPVTGDVLHPELGLTAADRAALVRQVDHFFHLAAIYDLRAGPGPQMAANVGGTREAVRLAAALDAGCFHHMSSVAAAGMYDGVFREDMLDEAEGLWHPYFSTKHEAEQVVRRECRLPWRVYRPGLVVGDSRTGEADKADGPYYFFKLIQKMRRILPPWMPALGIEGGRINIVPVDYVVNAMQWIAHREGLDRQCFHLTDPALRRVGDVLNIFAHAAHAPSFSLRVNTALLNFLPAWIHQGMTALSPLRRLREAVMAELGLPDGIMGLLNWPTRFDSRQARAALEGSGIVCPPLESYAAAVWDYWERHLDPELSVERNLRAQVAGKVVLVTGGSSGIGLAAARRVADAGATTLICGRDGGRLAAAAAEIGKEGASVQAYQVDLADLAACEKFVQQVLADHGQVDILVNNAGRSIRRTVDASYDRFHDFQRMMQLNYFGAVRLTMGLLPSMVARGGGQVIVISSIGVLTSAPRFSAYIASKAALEAWAGCAAAEFADLGIVFTTINMPLVRTPMIAPTAAYRHAPAITPEEAASFVVRAIVAKPVRIATEVGQAGRALQVLAPRVAQTILNAALRLAPAEEADGTPATQDASPELLAMQQLLRGVHL</sequence>
<gene>
    <name evidence="4" type="ORF">LQ564_25380</name>
</gene>
<dbReference type="SUPFAM" id="SSF51735">
    <property type="entry name" value="NAD(P)-binding Rossmann-fold domains"/>
    <property type="match status" value="2"/>
</dbReference>
<organism evidence="4 5">
    <name type="scientific">Massilia phyllostachyos</name>
    <dbReference type="NCBI Taxonomy" id="2898585"/>
    <lineage>
        <taxon>Bacteria</taxon>
        <taxon>Pseudomonadati</taxon>
        <taxon>Pseudomonadota</taxon>
        <taxon>Betaproteobacteria</taxon>
        <taxon>Burkholderiales</taxon>
        <taxon>Oxalobacteraceae</taxon>
        <taxon>Telluria group</taxon>
        <taxon>Massilia</taxon>
    </lineage>
</organism>
<dbReference type="Pfam" id="PF07993">
    <property type="entry name" value="NAD_binding_4"/>
    <property type="match status" value="1"/>
</dbReference>
<proteinExistence type="inferred from homology"/>
<dbReference type="Pfam" id="PF00106">
    <property type="entry name" value="adh_short"/>
    <property type="match status" value="1"/>
</dbReference>
<evidence type="ECO:0000313" key="5">
    <source>
        <dbReference type="Proteomes" id="UP001179361"/>
    </source>
</evidence>
<comment type="caution">
    <text evidence="4">The sequence shown here is derived from an EMBL/GenBank/DDBJ whole genome shotgun (WGS) entry which is preliminary data.</text>
</comment>
<comment type="similarity">
    <text evidence="1">Belongs to the short-chain dehydrogenases/reductases (SDR) family.</text>
</comment>
<dbReference type="InterPro" id="IPR057313">
    <property type="entry name" value="Maqu_2507-like"/>
</dbReference>